<dbReference type="EMBL" id="JAUIZM010000011">
    <property type="protein sequence ID" value="KAK1357261.1"/>
    <property type="molecule type" value="Genomic_DNA"/>
</dbReference>
<evidence type="ECO:0000313" key="13">
    <source>
        <dbReference type="Proteomes" id="UP001237642"/>
    </source>
</evidence>
<evidence type="ECO:0000256" key="7">
    <source>
        <dbReference type="ARBA" id="ARBA00022989"/>
    </source>
</evidence>
<evidence type="ECO:0000256" key="9">
    <source>
        <dbReference type="RuleBase" id="RU362115"/>
    </source>
</evidence>
<evidence type="ECO:0000256" key="4">
    <source>
        <dbReference type="ARBA" id="ARBA00022692"/>
    </source>
</evidence>
<protein>
    <recommendedName>
        <fullName evidence="9">RHOMBOID-like protein</fullName>
        <ecNumber evidence="9">3.4.21.105</ecNumber>
    </recommendedName>
</protein>
<evidence type="ECO:0000256" key="2">
    <source>
        <dbReference type="ARBA" id="ARBA00004141"/>
    </source>
</evidence>
<dbReference type="Pfam" id="PF01694">
    <property type="entry name" value="Rhomboid"/>
    <property type="match status" value="1"/>
</dbReference>
<feature type="transmembrane region" description="Helical" evidence="9">
    <location>
        <begin position="288"/>
        <end position="313"/>
    </location>
</feature>
<evidence type="ECO:0000256" key="6">
    <source>
        <dbReference type="ARBA" id="ARBA00022825"/>
    </source>
</evidence>
<keyword evidence="9" id="KW-0645">Protease</keyword>
<keyword evidence="13" id="KW-1185">Reference proteome</keyword>
<feature type="transmembrane region" description="Helical" evidence="9">
    <location>
        <begin position="188"/>
        <end position="205"/>
    </location>
</feature>
<reference evidence="12" key="2">
    <citation type="submission" date="2023-05" db="EMBL/GenBank/DDBJ databases">
        <authorList>
            <person name="Schelkunov M.I."/>
        </authorList>
    </citation>
    <scope>NUCLEOTIDE SEQUENCE</scope>
    <source>
        <strain evidence="12">Hsosn_3</strain>
        <tissue evidence="12">Leaf</tissue>
    </source>
</reference>
<comment type="subcellular location">
    <subcellularLocation>
        <location evidence="2 9">Membrane</location>
        <topology evidence="2 9">Multi-pass membrane protein</topology>
    </subcellularLocation>
</comment>
<keyword evidence="5 9" id="KW-0378">Hydrolase</keyword>
<evidence type="ECO:0000256" key="1">
    <source>
        <dbReference type="ARBA" id="ARBA00000156"/>
    </source>
</evidence>
<feature type="domain" description="Peptidase S54 rhomboid" evidence="11">
    <location>
        <begin position="121"/>
        <end position="257"/>
    </location>
</feature>
<dbReference type="Gene3D" id="1.20.1540.10">
    <property type="entry name" value="Rhomboid-like"/>
    <property type="match status" value="1"/>
</dbReference>
<dbReference type="AlphaFoldDB" id="A0AAD8GYV8"/>
<reference evidence="12" key="1">
    <citation type="submission" date="2023-02" db="EMBL/GenBank/DDBJ databases">
        <title>Genome of toxic invasive species Heracleum sosnowskyi carries increased number of genes despite the absence of recent whole-genome duplications.</title>
        <authorList>
            <person name="Schelkunov M."/>
            <person name="Shtratnikova V."/>
            <person name="Makarenko M."/>
            <person name="Klepikova A."/>
            <person name="Omelchenko D."/>
            <person name="Novikova G."/>
            <person name="Obukhova E."/>
            <person name="Bogdanov V."/>
            <person name="Penin A."/>
            <person name="Logacheva M."/>
        </authorList>
    </citation>
    <scope>NUCLEOTIDE SEQUENCE</scope>
    <source>
        <strain evidence="12">Hsosn_3</strain>
        <tissue evidence="12">Leaf</tissue>
    </source>
</reference>
<evidence type="ECO:0000256" key="8">
    <source>
        <dbReference type="ARBA" id="ARBA00023136"/>
    </source>
</evidence>
<dbReference type="EC" id="3.4.21.105" evidence="9"/>
<sequence>MGRPHTESSPELKIKVHNGHPPPPQHRSRQGRPSRPPPPAFEPFKKWFPWLVPVIVMANIVLFILTMYYNDCPHESGRCLYADTLGRFAFQRTRENPLFGPSAKTLLKMGAMQWSAVVERKEVWRLVSCMWLHAGVIHIVSNMVSLLFVGIRLEQEFGFVRIGLLYVISGIGGSMLSCLFIRNTISVGASGALFGLLGCMLSELLTNWTIYANKCGALLSLVSIILINIAVGILPHVDNFAHLGGFLTGFFLGFVILIRPQFGWVNHKTAPPGYYAAKPKSKYKKYQLVLLMLSMFVLISGFTGGLVSLLGGVNGNDHCSFCHYLSCVSTPLWKCDDQCSAMQEGNQVILQCLGNGRSGNYTLTSQDRSSEVAQLCSSLCH</sequence>
<keyword evidence="7 9" id="KW-1133">Transmembrane helix</keyword>
<dbReference type="PANTHER" id="PTHR22936">
    <property type="entry name" value="RHOMBOID-RELATED"/>
    <property type="match status" value="1"/>
</dbReference>
<keyword evidence="8 9" id="KW-0472">Membrane</keyword>
<gene>
    <name evidence="12" type="ORF">POM88_050517</name>
</gene>
<feature type="transmembrane region" description="Helical" evidence="9">
    <location>
        <begin position="47"/>
        <end position="69"/>
    </location>
</feature>
<comment type="similarity">
    <text evidence="3 9">Belongs to the peptidase S54 family.</text>
</comment>
<dbReference type="Proteomes" id="UP001237642">
    <property type="component" value="Unassembled WGS sequence"/>
</dbReference>
<feature type="transmembrane region" description="Helical" evidence="9">
    <location>
        <begin position="130"/>
        <end position="151"/>
    </location>
</feature>
<organism evidence="12 13">
    <name type="scientific">Heracleum sosnowskyi</name>
    <dbReference type="NCBI Taxonomy" id="360622"/>
    <lineage>
        <taxon>Eukaryota</taxon>
        <taxon>Viridiplantae</taxon>
        <taxon>Streptophyta</taxon>
        <taxon>Embryophyta</taxon>
        <taxon>Tracheophyta</taxon>
        <taxon>Spermatophyta</taxon>
        <taxon>Magnoliopsida</taxon>
        <taxon>eudicotyledons</taxon>
        <taxon>Gunneridae</taxon>
        <taxon>Pentapetalae</taxon>
        <taxon>asterids</taxon>
        <taxon>campanulids</taxon>
        <taxon>Apiales</taxon>
        <taxon>Apiaceae</taxon>
        <taxon>Apioideae</taxon>
        <taxon>apioid superclade</taxon>
        <taxon>Tordylieae</taxon>
        <taxon>Tordyliinae</taxon>
        <taxon>Heracleum</taxon>
    </lineage>
</organism>
<accession>A0AAD8GYV8</accession>
<feature type="compositionally biased region" description="Basic and acidic residues" evidence="10">
    <location>
        <begin position="1"/>
        <end position="14"/>
    </location>
</feature>
<evidence type="ECO:0000256" key="3">
    <source>
        <dbReference type="ARBA" id="ARBA00009045"/>
    </source>
</evidence>
<dbReference type="InterPro" id="IPR002610">
    <property type="entry name" value="Peptidase_S54_rhomboid-like"/>
</dbReference>
<comment type="catalytic activity">
    <reaction evidence="1 9">
        <text>Cleaves type-1 transmembrane domains using a catalytic dyad composed of serine and histidine that are contributed by different transmembrane domains.</text>
        <dbReference type="EC" id="3.4.21.105"/>
    </reaction>
</comment>
<dbReference type="InterPro" id="IPR022764">
    <property type="entry name" value="Peptidase_S54_rhomboid_dom"/>
</dbReference>
<dbReference type="PANTHER" id="PTHR22936:SF107">
    <property type="entry name" value="RHOMBOID-LIKE PROTEIN 1"/>
    <property type="match status" value="1"/>
</dbReference>
<evidence type="ECO:0000256" key="10">
    <source>
        <dbReference type="SAM" id="MobiDB-lite"/>
    </source>
</evidence>
<dbReference type="SUPFAM" id="SSF144091">
    <property type="entry name" value="Rhomboid-like"/>
    <property type="match status" value="1"/>
</dbReference>
<dbReference type="GO" id="GO:0005794">
    <property type="term" value="C:Golgi apparatus"/>
    <property type="evidence" value="ECO:0007669"/>
    <property type="project" value="UniProtKB-ARBA"/>
</dbReference>
<dbReference type="FunFam" id="1.20.1540.10:FF:000019">
    <property type="entry name" value="RHOMBOID-like protein"/>
    <property type="match status" value="1"/>
</dbReference>
<dbReference type="GO" id="GO:0006508">
    <property type="term" value="P:proteolysis"/>
    <property type="evidence" value="ECO:0007669"/>
    <property type="project" value="UniProtKB-KW"/>
</dbReference>
<feature type="region of interest" description="Disordered" evidence="10">
    <location>
        <begin position="1"/>
        <end position="37"/>
    </location>
</feature>
<comment type="function">
    <text evidence="9">Serine protease involved in intramembrane proteolysis.</text>
</comment>
<evidence type="ECO:0000313" key="12">
    <source>
        <dbReference type="EMBL" id="KAK1357261.1"/>
    </source>
</evidence>
<feature type="transmembrane region" description="Helical" evidence="9">
    <location>
        <begin position="163"/>
        <end position="182"/>
    </location>
</feature>
<evidence type="ECO:0000256" key="5">
    <source>
        <dbReference type="ARBA" id="ARBA00022801"/>
    </source>
</evidence>
<keyword evidence="4 9" id="KW-0812">Transmembrane</keyword>
<evidence type="ECO:0000259" key="11">
    <source>
        <dbReference type="Pfam" id="PF01694"/>
    </source>
</evidence>
<comment type="caution">
    <text evidence="12">The sequence shown here is derived from an EMBL/GenBank/DDBJ whole genome shotgun (WGS) entry which is preliminary data.</text>
</comment>
<keyword evidence="6 9" id="KW-0720">Serine protease</keyword>
<dbReference type="InterPro" id="IPR035952">
    <property type="entry name" value="Rhomboid-like_sf"/>
</dbReference>
<feature type="transmembrane region" description="Helical" evidence="9">
    <location>
        <begin position="217"/>
        <end position="234"/>
    </location>
</feature>
<dbReference type="GO" id="GO:0004252">
    <property type="term" value="F:serine-type endopeptidase activity"/>
    <property type="evidence" value="ECO:0007669"/>
    <property type="project" value="InterPro"/>
</dbReference>
<dbReference type="GO" id="GO:0016020">
    <property type="term" value="C:membrane"/>
    <property type="evidence" value="ECO:0007669"/>
    <property type="project" value="UniProtKB-SubCell"/>
</dbReference>
<feature type="transmembrane region" description="Helical" evidence="9">
    <location>
        <begin position="240"/>
        <end position="258"/>
    </location>
</feature>
<name>A0AAD8GYV8_9APIA</name>
<proteinExistence type="inferred from homology"/>